<dbReference type="InterPro" id="IPR023346">
    <property type="entry name" value="Lysozyme-like_dom_sf"/>
</dbReference>
<organism evidence="2 3">
    <name type="scientific">Streptomonospora litoralis</name>
    <dbReference type="NCBI Taxonomy" id="2498135"/>
    <lineage>
        <taxon>Bacteria</taxon>
        <taxon>Bacillati</taxon>
        <taxon>Actinomycetota</taxon>
        <taxon>Actinomycetes</taxon>
        <taxon>Streptosporangiales</taxon>
        <taxon>Nocardiopsidaceae</taxon>
        <taxon>Streptomonospora</taxon>
    </lineage>
</organism>
<dbReference type="Proteomes" id="UP000292235">
    <property type="component" value="Chromosome"/>
</dbReference>
<dbReference type="PANTHER" id="PTHR30163">
    <property type="entry name" value="MEMBRANE-BOUND LYTIC MUREIN TRANSGLYCOSYLASE B"/>
    <property type="match status" value="1"/>
</dbReference>
<dbReference type="GO" id="GO:0008933">
    <property type="term" value="F:peptidoglycan lytic transglycosylase activity"/>
    <property type="evidence" value="ECO:0007669"/>
    <property type="project" value="TreeGrafter"/>
</dbReference>
<dbReference type="InterPro" id="IPR043426">
    <property type="entry name" value="MltB-like"/>
</dbReference>
<evidence type="ECO:0008006" key="4">
    <source>
        <dbReference type="Google" id="ProtNLM"/>
    </source>
</evidence>
<name>A0A4P6Q0Z2_9ACTN</name>
<reference evidence="2 3" key="1">
    <citation type="submission" date="2019-02" db="EMBL/GenBank/DDBJ databases">
        <authorList>
            <person name="Khodamoradi S."/>
            <person name="Hahnke R.L."/>
            <person name="Kaempfer P."/>
            <person name="Schumann P."/>
            <person name="Rohde M."/>
            <person name="Steinert M."/>
            <person name="Luzhetskyy A."/>
            <person name="Wink J."/>
            <person name="Ruckert C."/>
        </authorList>
    </citation>
    <scope>NUCLEOTIDE SEQUENCE [LARGE SCALE GENOMIC DNA]</scope>
    <source>
        <strain evidence="2 3">M2</strain>
    </source>
</reference>
<dbReference type="SUPFAM" id="SSF53955">
    <property type="entry name" value="Lysozyme-like"/>
    <property type="match status" value="1"/>
</dbReference>
<dbReference type="OrthoDB" id="9796191at2"/>
<dbReference type="PANTHER" id="PTHR30163:SF8">
    <property type="entry name" value="LYTIC MUREIN TRANSGLYCOSYLASE"/>
    <property type="match status" value="1"/>
</dbReference>
<evidence type="ECO:0000313" key="3">
    <source>
        <dbReference type="Proteomes" id="UP000292235"/>
    </source>
</evidence>
<protein>
    <recommendedName>
        <fullName evidence="4">Murein transglycosylase</fullName>
    </recommendedName>
</protein>
<gene>
    <name evidence="2" type="ORF">EKD16_02740</name>
</gene>
<dbReference type="AlphaFoldDB" id="A0A4P6Q0Z2"/>
<accession>A0A4P6Q0Z2</accession>
<keyword evidence="3" id="KW-1185">Reference proteome</keyword>
<evidence type="ECO:0000256" key="1">
    <source>
        <dbReference type="SAM" id="MobiDB-lite"/>
    </source>
</evidence>
<dbReference type="Gene3D" id="1.10.530.10">
    <property type="match status" value="1"/>
</dbReference>
<dbReference type="GO" id="GO:0009253">
    <property type="term" value="P:peptidoglycan catabolic process"/>
    <property type="evidence" value="ECO:0007669"/>
    <property type="project" value="TreeGrafter"/>
</dbReference>
<feature type="region of interest" description="Disordered" evidence="1">
    <location>
        <begin position="50"/>
        <end position="106"/>
    </location>
</feature>
<dbReference type="EMBL" id="CP036455">
    <property type="protein sequence ID" value="QBI52364.1"/>
    <property type="molecule type" value="Genomic_DNA"/>
</dbReference>
<proteinExistence type="predicted"/>
<dbReference type="KEGG" id="strr:EKD16_02740"/>
<dbReference type="RefSeq" id="WP_131096926.1">
    <property type="nucleotide sequence ID" value="NZ_CP036455.1"/>
</dbReference>
<feature type="region of interest" description="Disordered" evidence="1">
    <location>
        <begin position="1"/>
        <end position="28"/>
    </location>
</feature>
<sequence>MSGPPVTDPEAPASSGSTPHPGRWKRGAAAAAAVVSTLGLAAAVAGIAGTFQPDRPPELPPGADRAGGSIDTVPESASPEGSEPTADERRSPAPGAAVADPSPQWLDTVSEATGVPRRALEGYARAQLVLMAEQPDCLVSWPTLAGIGKIESRHGTIHGGEIGSDGRTTERIIGIPLDGTDNTAAISDSDGGALDGDTRWDRAVGPMQFIPTTWQDWGADADSTRGADPHDIDDAALAAARYLCADSRVLTSDTGWWEAVLSYNESRSYGEDVMAAADDYATSADEAL</sequence>
<evidence type="ECO:0000313" key="2">
    <source>
        <dbReference type="EMBL" id="QBI52364.1"/>
    </source>
</evidence>